<evidence type="ECO:0000313" key="2">
    <source>
        <dbReference type="EMBL" id="CAD8056833.1"/>
    </source>
</evidence>
<dbReference type="OrthoDB" id="288944at2759"/>
<feature type="domain" description="Mei2-like C-terminal RNA recognition motif" evidence="1">
    <location>
        <begin position="88"/>
        <end position="181"/>
    </location>
</feature>
<dbReference type="Proteomes" id="UP000692954">
    <property type="component" value="Unassembled WGS sequence"/>
</dbReference>
<sequence length="185" mass="22178">MLQANIKLQELTLEKDDDQLFKDLNQVNSQNLEDDVDHSDDTNDDFLDCFRYSVIISPFSQQLKPYFLQPQFNQDYQINPLCIKHDPRTTLMLKNIPLEYSLKDLIIEVDAFVKGKYNYLYMPYDQIVKFIILIKKNCNIGYAFINLINVNDVEYFYQKFETKKWNLHPNKKCALRYAKNQLNYY</sequence>
<dbReference type="Pfam" id="PF04059">
    <property type="entry name" value="RRM_2"/>
    <property type="match status" value="1"/>
</dbReference>
<protein>
    <recommendedName>
        <fullName evidence="1">Mei2-like C-terminal RNA recognition motif domain-containing protein</fullName>
    </recommendedName>
</protein>
<comment type="caution">
    <text evidence="2">The sequence shown here is derived from an EMBL/GenBank/DDBJ whole genome shotgun (WGS) entry which is preliminary data.</text>
</comment>
<reference evidence="2" key="1">
    <citation type="submission" date="2021-01" db="EMBL/GenBank/DDBJ databases">
        <authorList>
            <consortium name="Genoscope - CEA"/>
            <person name="William W."/>
        </authorList>
    </citation>
    <scope>NUCLEOTIDE SEQUENCE</scope>
</reference>
<evidence type="ECO:0000259" key="1">
    <source>
        <dbReference type="Pfam" id="PF04059"/>
    </source>
</evidence>
<accession>A0A8S1KTD5</accession>
<dbReference type="AlphaFoldDB" id="A0A8S1KTD5"/>
<evidence type="ECO:0000313" key="3">
    <source>
        <dbReference type="Proteomes" id="UP000692954"/>
    </source>
</evidence>
<dbReference type="InterPro" id="IPR007201">
    <property type="entry name" value="Mei2-like_Rrm_C"/>
</dbReference>
<proteinExistence type="predicted"/>
<name>A0A8S1KTD5_9CILI</name>
<gene>
    <name evidence="2" type="ORF">PSON_ATCC_30995.1.T0100481</name>
</gene>
<organism evidence="2 3">
    <name type="scientific">Paramecium sonneborni</name>
    <dbReference type="NCBI Taxonomy" id="65129"/>
    <lineage>
        <taxon>Eukaryota</taxon>
        <taxon>Sar</taxon>
        <taxon>Alveolata</taxon>
        <taxon>Ciliophora</taxon>
        <taxon>Intramacronucleata</taxon>
        <taxon>Oligohymenophorea</taxon>
        <taxon>Peniculida</taxon>
        <taxon>Parameciidae</taxon>
        <taxon>Paramecium</taxon>
    </lineage>
</organism>
<dbReference type="EMBL" id="CAJJDN010000010">
    <property type="protein sequence ID" value="CAD8056833.1"/>
    <property type="molecule type" value="Genomic_DNA"/>
</dbReference>
<keyword evidence="3" id="KW-1185">Reference proteome</keyword>